<dbReference type="PATRIC" id="fig|1226633.4.peg.500"/>
<accession>A0A0B4ESL5</accession>
<protein>
    <recommendedName>
        <fullName evidence="3">3-oxoacid CoA-transferase</fullName>
    </recommendedName>
</protein>
<dbReference type="EMBL" id="AUZI01000010">
    <property type="protein sequence ID" value="KID50020.1"/>
    <property type="molecule type" value="Genomic_DNA"/>
</dbReference>
<dbReference type="AlphaFoldDB" id="A0A0B4ESL5"/>
<sequence length="231" mass="25072">MEIREDAIVNLGIGVPELVSAVCTEEKINDYLTLTVEAGPIGGIPQGGAAFGGSLNAEAIVDQPYQFDFYDGGGLDIAFLGLAQVDESGNVNVSKFSGRVAGCGGFINITQNAKKVVYCGTFTAKGLKLAVDSGKLVIENEGQNKKFMKAVEQITFSGNYAKEKKQNVLYVTERAVFELREEGVTLIEVAPGIDLQKDILNFMDFKPIIAKDLKEMDARIFREETMGLKEK</sequence>
<evidence type="ECO:0000313" key="1">
    <source>
        <dbReference type="EMBL" id="KID50020.1"/>
    </source>
</evidence>
<gene>
    <name evidence="1" type="ORF">C095_02510</name>
</gene>
<dbReference type="PANTHER" id="PTHR43293">
    <property type="entry name" value="ACETATE COA-TRANSFERASE YDIF"/>
    <property type="match status" value="1"/>
</dbReference>
<name>A0A0B4ESL5_9FUSO</name>
<organism evidence="1 2">
    <name type="scientific">Fusobacterium necrophorum subsp. funduliforme B35</name>
    <dbReference type="NCBI Taxonomy" id="1226633"/>
    <lineage>
        <taxon>Bacteria</taxon>
        <taxon>Fusobacteriati</taxon>
        <taxon>Fusobacteriota</taxon>
        <taxon>Fusobacteriia</taxon>
        <taxon>Fusobacteriales</taxon>
        <taxon>Fusobacteriaceae</taxon>
        <taxon>Fusobacterium</taxon>
    </lineage>
</organism>
<dbReference type="SUPFAM" id="SSF100950">
    <property type="entry name" value="NagB/RpiA/CoA transferase-like"/>
    <property type="match status" value="1"/>
</dbReference>
<evidence type="ECO:0000313" key="2">
    <source>
        <dbReference type="Proteomes" id="UP000031184"/>
    </source>
</evidence>
<proteinExistence type="predicted"/>
<dbReference type="Gene3D" id="3.40.1080.10">
    <property type="entry name" value="Glutaconate Coenzyme A-transferase"/>
    <property type="match status" value="1"/>
</dbReference>
<reference evidence="1 2" key="1">
    <citation type="submission" date="2013-08" db="EMBL/GenBank/DDBJ databases">
        <title>An opportunistic ruminal bacterium that causes liver abscesses in cattle.</title>
        <authorList>
            <person name="Benahmed F.H."/>
            <person name="Rasmussen M."/>
            <person name="Harbottle H."/>
            <person name="Soppet D."/>
            <person name="Nagaraja T.G."/>
            <person name="Davidson M."/>
        </authorList>
    </citation>
    <scope>NUCLEOTIDE SEQUENCE [LARGE SCALE GENOMIC DNA]</scope>
    <source>
        <strain evidence="1 2">B35</strain>
    </source>
</reference>
<comment type="caution">
    <text evidence="1">The sequence shown here is derived from an EMBL/GenBank/DDBJ whole genome shotgun (WGS) entry which is preliminary data.</text>
</comment>
<dbReference type="PANTHER" id="PTHR43293:SF1">
    <property type="entry name" value="ACETATE COA-TRANSFERASE YDIF"/>
    <property type="match status" value="1"/>
</dbReference>
<dbReference type="Proteomes" id="UP000031184">
    <property type="component" value="Unassembled WGS sequence"/>
</dbReference>
<evidence type="ECO:0008006" key="3">
    <source>
        <dbReference type="Google" id="ProtNLM"/>
    </source>
</evidence>
<dbReference type="InterPro" id="IPR037171">
    <property type="entry name" value="NagB/RpiA_transferase-like"/>
</dbReference>